<evidence type="ECO:0000256" key="1">
    <source>
        <dbReference type="SAM" id="Phobius"/>
    </source>
</evidence>
<keyword evidence="1" id="KW-1133">Transmembrane helix</keyword>
<gene>
    <name evidence="2" type="ORF">SAMN05421741_104117</name>
</gene>
<name>A0A1I4YD57_9FLAO</name>
<dbReference type="EMBL" id="FOVI01000004">
    <property type="protein sequence ID" value="SFN35964.1"/>
    <property type="molecule type" value="Genomic_DNA"/>
</dbReference>
<keyword evidence="3" id="KW-1185">Reference proteome</keyword>
<dbReference type="Proteomes" id="UP000199036">
    <property type="component" value="Unassembled WGS sequence"/>
</dbReference>
<proteinExistence type="predicted"/>
<sequence>MKFLIYIAVFGLMFWALVEQTKSQPNIYIQIVAVLVFFFLMMYLMNKTPSNSNKDNNEQNNEQGN</sequence>
<dbReference type="STRING" id="913024.SAMN05421741_104117"/>
<keyword evidence="1" id="KW-0812">Transmembrane</keyword>
<dbReference type="RefSeq" id="WP_091519847.1">
    <property type="nucleotide sequence ID" value="NZ_FOVI01000004.1"/>
</dbReference>
<feature type="transmembrane region" description="Helical" evidence="1">
    <location>
        <begin position="28"/>
        <end position="45"/>
    </location>
</feature>
<evidence type="ECO:0000313" key="2">
    <source>
        <dbReference type="EMBL" id="SFN35964.1"/>
    </source>
</evidence>
<reference evidence="3" key="1">
    <citation type="submission" date="2016-10" db="EMBL/GenBank/DDBJ databases">
        <authorList>
            <person name="Varghese N."/>
            <person name="Submissions S."/>
        </authorList>
    </citation>
    <scope>NUCLEOTIDE SEQUENCE [LARGE SCALE GENOMIC DNA]</scope>
    <source>
        <strain evidence="3">DS-12</strain>
    </source>
</reference>
<organism evidence="2 3">
    <name type="scientific">Paenimyroides ummariense</name>
    <dbReference type="NCBI Taxonomy" id="913024"/>
    <lineage>
        <taxon>Bacteria</taxon>
        <taxon>Pseudomonadati</taxon>
        <taxon>Bacteroidota</taxon>
        <taxon>Flavobacteriia</taxon>
        <taxon>Flavobacteriales</taxon>
        <taxon>Flavobacteriaceae</taxon>
        <taxon>Paenimyroides</taxon>
    </lineage>
</organism>
<dbReference type="AlphaFoldDB" id="A0A1I4YD57"/>
<dbReference type="OrthoDB" id="1449506at2"/>
<accession>A0A1I4YD57</accession>
<keyword evidence="1" id="KW-0472">Membrane</keyword>
<evidence type="ECO:0000313" key="3">
    <source>
        <dbReference type="Proteomes" id="UP000199036"/>
    </source>
</evidence>
<protein>
    <submittedName>
        <fullName evidence="2">Uncharacterized protein</fullName>
    </submittedName>
</protein>